<dbReference type="AlphaFoldDB" id="A0A1N7SPF6"/>
<dbReference type="STRING" id="1247936.BN2475_1300003"/>
<evidence type="ECO:0000313" key="2">
    <source>
        <dbReference type="Proteomes" id="UP000187012"/>
    </source>
</evidence>
<evidence type="ECO:0000313" key="1">
    <source>
        <dbReference type="EMBL" id="SIT49226.1"/>
    </source>
</evidence>
<accession>A0A1N7SPF6</accession>
<reference evidence="1 2" key="1">
    <citation type="submission" date="2016-12" db="EMBL/GenBank/DDBJ databases">
        <authorList>
            <person name="Song W.-J."/>
            <person name="Kurnit D.M."/>
        </authorList>
    </citation>
    <scope>NUCLEOTIDE SEQUENCE [LARGE SCALE GENOMIC DNA]</scope>
    <source>
        <strain evidence="1 2">STM7296</strain>
    </source>
</reference>
<organism evidence="1 2">
    <name type="scientific">Paraburkholderia ribeironis</name>
    <dbReference type="NCBI Taxonomy" id="1247936"/>
    <lineage>
        <taxon>Bacteria</taxon>
        <taxon>Pseudomonadati</taxon>
        <taxon>Pseudomonadota</taxon>
        <taxon>Betaproteobacteria</taxon>
        <taxon>Burkholderiales</taxon>
        <taxon>Burkholderiaceae</taxon>
        <taxon>Paraburkholderia</taxon>
    </lineage>
</organism>
<sequence length="61" mass="6634">MNLPRRVAVAFMPGRLATKIFTSPAKIDSRYASWLDRPAAASLAPLDPQTPACGHRQNVSI</sequence>
<dbReference type="EMBL" id="CYGX02000130">
    <property type="protein sequence ID" value="SIT49226.1"/>
    <property type="molecule type" value="Genomic_DNA"/>
</dbReference>
<proteinExistence type="predicted"/>
<keyword evidence="2" id="KW-1185">Reference proteome</keyword>
<gene>
    <name evidence="1" type="ORF">BN2475_1300003</name>
</gene>
<protein>
    <submittedName>
        <fullName evidence="1">Uncharacterized protein</fullName>
    </submittedName>
</protein>
<dbReference type="Proteomes" id="UP000187012">
    <property type="component" value="Unassembled WGS sequence"/>
</dbReference>
<name>A0A1N7SPF6_9BURK</name>